<proteinExistence type="predicted"/>
<accession>A0A427BBZ8</accession>
<organism evidence="1 2">
    <name type="scientific">Ensete ventricosum</name>
    <name type="common">Abyssinian banana</name>
    <name type="synonym">Musa ensete</name>
    <dbReference type="NCBI Taxonomy" id="4639"/>
    <lineage>
        <taxon>Eukaryota</taxon>
        <taxon>Viridiplantae</taxon>
        <taxon>Streptophyta</taxon>
        <taxon>Embryophyta</taxon>
        <taxon>Tracheophyta</taxon>
        <taxon>Spermatophyta</taxon>
        <taxon>Magnoliopsida</taxon>
        <taxon>Liliopsida</taxon>
        <taxon>Zingiberales</taxon>
        <taxon>Musaceae</taxon>
        <taxon>Ensete</taxon>
    </lineage>
</organism>
<evidence type="ECO:0000313" key="2">
    <source>
        <dbReference type="Proteomes" id="UP000287651"/>
    </source>
</evidence>
<protein>
    <submittedName>
        <fullName evidence="1">Uncharacterized protein</fullName>
    </submittedName>
</protein>
<reference evidence="1 2" key="1">
    <citation type="journal article" date="2014" name="Agronomy (Basel)">
        <title>A Draft Genome Sequence for Ensete ventricosum, the Drought-Tolerant Tree Against Hunger.</title>
        <authorList>
            <person name="Harrison J."/>
            <person name="Moore K.A."/>
            <person name="Paszkiewicz K."/>
            <person name="Jones T."/>
            <person name="Grant M."/>
            <person name="Ambacheew D."/>
            <person name="Muzemil S."/>
            <person name="Studholme D.J."/>
        </authorList>
    </citation>
    <scope>NUCLEOTIDE SEQUENCE [LARGE SCALE GENOMIC DNA]</scope>
</reference>
<sequence length="69" mass="7818">MGSTLPRCRPRVFKPRSMARERVSSIEVFMPRCTAWERVPLNELHFAKVQASGLHTEVHGLRAISSAEV</sequence>
<dbReference type="Proteomes" id="UP000287651">
    <property type="component" value="Unassembled WGS sequence"/>
</dbReference>
<evidence type="ECO:0000313" key="1">
    <source>
        <dbReference type="EMBL" id="RRT85997.1"/>
    </source>
</evidence>
<gene>
    <name evidence="1" type="ORF">B296_00005006</name>
</gene>
<name>A0A427BBZ8_ENSVE</name>
<dbReference type="AlphaFoldDB" id="A0A427BBZ8"/>
<comment type="caution">
    <text evidence="1">The sequence shown here is derived from an EMBL/GenBank/DDBJ whole genome shotgun (WGS) entry which is preliminary data.</text>
</comment>
<dbReference type="EMBL" id="AMZH03000028">
    <property type="protein sequence ID" value="RRT85997.1"/>
    <property type="molecule type" value="Genomic_DNA"/>
</dbReference>